<dbReference type="Proteomes" id="UP001345219">
    <property type="component" value="Chromosome 7"/>
</dbReference>
<evidence type="ECO:0000256" key="2">
    <source>
        <dbReference type="ARBA" id="ARBA00022581"/>
    </source>
</evidence>
<sequence length="338" mass="36469">MERKQMEKLTQLASQLDESDDQGGISGHYQCRRDITNHDCHSCVLKLPHITNTLCSRAIAAKIQLSGCSLSYEADSFAEAKDQLPAEGIKYGMEHKVCSQERVETEGFNELRDSAFEELETGVLTRQGYCRANRESFQAVAQCDEDMGGCECGKCISEAVETVKAECKMAASGQVFLGRCSVSYVYGYRGEGFPFPGYQEGDEGGEHHTGRKIAIVLGGGAAAVLVGLILLALLGFGLKRKCGGNGGSAASPSGASVVFALFYLSALRRIVGSHQASPEPAQLLAELLIEEQGRYLQMRLEKQKKMENEGSKASSSAVNDDTSPRALQLSIGLFQVTT</sequence>
<feature type="transmembrane region" description="Helical" evidence="10">
    <location>
        <begin position="213"/>
        <end position="237"/>
    </location>
</feature>
<keyword evidence="2" id="KW-0945">Host-virus interaction</keyword>
<dbReference type="AlphaFoldDB" id="A0AAN7KL47"/>
<evidence type="ECO:0000313" key="12">
    <source>
        <dbReference type="EMBL" id="KAK4766688.1"/>
    </source>
</evidence>
<evidence type="ECO:0000256" key="6">
    <source>
        <dbReference type="ARBA" id="ARBA00023157"/>
    </source>
</evidence>
<dbReference type="PANTHER" id="PTHR32080:SF6">
    <property type="entry name" value="PLASMODESMATA-LOCATED PROTEIN 4"/>
    <property type="match status" value="1"/>
</dbReference>
<dbReference type="PROSITE" id="PS51473">
    <property type="entry name" value="GNK2"/>
    <property type="match status" value="2"/>
</dbReference>
<organism evidence="12 13">
    <name type="scientific">Trapa incisa</name>
    <dbReference type="NCBI Taxonomy" id="236973"/>
    <lineage>
        <taxon>Eukaryota</taxon>
        <taxon>Viridiplantae</taxon>
        <taxon>Streptophyta</taxon>
        <taxon>Embryophyta</taxon>
        <taxon>Tracheophyta</taxon>
        <taxon>Spermatophyta</taxon>
        <taxon>Magnoliopsida</taxon>
        <taxon>eudicotyledons</taxon>
        <taxon>Gunneridae</taxon>
        <taxon>Pentapetalae</taxon>
        <taxon>rosids</taxon>
        <taxon>malvids</taxon>
        <taxon>Myrtales</taxon>
        <taxon>Lythraceae</taxon>
        <taxon>Trapa</taxon>
    </lineage>
</organism>
<feature type="domain" description="Gnk2-homologous" evidence="11">
    <location>
        <begin position="90"/>
        <end position="189"/>
    </location>
</feature>
<dbReference type="GO" id="GO:0005886">
    <property type="term" value="C:plasma membrane"/>
    <property type="evidence" value="ECO:0007669"/>
    <property type="project" value="UniProtKB-SubCell"/>
</dbReference>
<evidence type="ECO:0000259" key="11">
    <source>
        <dbReference type="PROSITE" id="PS51473"/>
    </source>
</evidence>
<proteinExistence type="inferred from homology"/>
<evidence type="ECO:0000313" key="13">
    <source>
        <dbReference type="Proteomes" id="UP001345219"/>
    </source>
</evidence>
<evidence type="ECO:0000256" key="5">
    <source>
        <dbReference type="ARBA" id="ARBA00022949"/>
    </source>
</evidence>
<dbReference type="InterPro" id="IPR051378">
    <property type="entry name" value="Cell2Cell_Antifungal"/>
</dbReference>
<reference evidence="12 13" key="1">
    <citation type="journal article" date="2023" name="Hortic Res">
        <title>Pangenome of water caltrop reveals structural variations and asymmetric subgenome divergence after allopolyploidization.</title>
        <authorList>
            <person name="Zhang X."/>
            <person name="Chen Y."/>
            <person name="Wang L."/>
            <person name="Yuan Y."/>
            <person name="Fang M."/>
            <person name="Shi L."/>
            <person name="Lu R."/>
            <person name="Comes H.P."/>
            <person name="Ma Y."/>
            <person name="Chen Y."/>
            <person name="Huang G."/>
            <person name="Zhou Y."/>
            <person name="Zheng Z."/>
            <person name="Qiu Y."/>
        </authorList>
    </citation>
    <scope>NUCLEOTIDE SEQUENCE [LARGE SCALE GENOMIC DNA]</scope>
    <source>
        <tissue evidence="12">Roots</tissue>
    </source>
</reference>
<dbReference type="PANTHER" id="PTHR32080">
    <property type="entry name" value="ANTIFUNGAL PROTEIN GINKBILOBIN-2-LIKE"/>
    <property type="match status" value="1"/>
</dbReference>
<keyword evidence="6" id="KW-1015">Disulfide bond</keyword>
<comment type="similarity">
    <text evidence="8">Belongs to the cysteine-rich repeat secretory protein family. Plasmodesmata-located proteins (PDLD) subfamily.</text>
</comment>
<dbReference type="EMBL" id="JAXIOK010000007">
    <property type="protein sequence ID" value="KAK4766688.1"/>
    <property type="molecule type" value="Genomic_DNA"/>
</dbReference>
<keyword evidence="13" id="KW-1185">Reference proteome</keyword>
<evidence type="ECO:0000256" key="3">
    <source>
        <dbReference type="ARBA" id="ARBA00022729"/>
    </source>
</evidence>
<protein>
    <recommendedName>
        <fullName evidence="11">Gnk2-homologous domain-containing protein</fullName>
    </recommendedName>
</protein>
<comment type="caution">
    <text evidence="12">The sequence shown here is derived from an EMBL/GenBank/DDBJ whole genome shotgun (WGS) entry which is preliminary data.</text>
</comment>
<dbReference type="CDD" id="cd23509">
    <property type="entry name" value="Gnk2-like"/>
    <property type="match status" value="2"/>
</dbReference>
<gene>
    <name evidence="12" type="ORF">SAY87_008330</name>
</gene>
<comment type="subcellular location">
    <subcellularLocation>
        <location evidence="7">Cell junction</location>
        <location evidence="7">Plasmodesma</location>
    </subcellularLocation>
    <subcellularLocation>
        <location evidence="1">Cell membrane</location>
        <topology evidence="1">Single-pass type I membrane protein</topology>
    </subcellularLocation>
</comment>
<keyword evidence="3" id="KW-0732">Signal</keyword>
<feature type="transmembrane region" description="Helical" evidence="10">
    <location>
        <begin position="249"/>
        <end position="267"/>
    </location>
</feature>
<feature type="region of interest" description="Disordered" evidence="9">
    <location>
        <begin position="1"/>
        <end position="23"/>
    </location>
</feature>
<name>A0AAN7KL47_9MYRT</name>
<dbReference type="GO" id="GO:0009506">
    <property type="term" value="C:plasmodesma"/>
    <property type="evidence" value="ECO:0007669"/>
    <property type="project" value="UniProtKB-SubCell"/>
</dbReference>
<evidence type="ECO:0000256" key="8">
    <source>
        <dbReference type="ARBA" id="ARBA00038393"/>
    </source>
</evidence>
<dbReference type="InterPro" id="IPR002902">
    <property type="entry name" value="GNK2"/>
</dbReference>
<keyword evidence="10" id="KW-0812">Transmembrane</keyword>
<dbReference type="GO" id="GO:0010497">
    <property type="term" value="P:plasmodesmata-mediated intercellular transport"/>
    <property type="evidence" value="ECO:0007669"/>
    <property type="project" value="TreeGrafter"/>
</dbReference>
<dbReference type="GO" id="GO:0046739">
    <property type="term" value="P:transport of virus in multicellular host"/>
    <property type="evidence" value="ECO:0007669"/>
    <property type="project" value="TreeGrafter"/>
</dbReference>
<keyword evidence="4" id="KW-0677">Repeat</keyword>
<dbReference type="InterPro" id="IPR038408">
    <property type="entry name" value="GNK2_sf"/>
</dbReference>
<evidence type="ECO:0000256" key="1">
    <source>
        <dbReference type="ARBA" id="ARBA00004251"/>
    </source>
</evidence>
<evidence type="ECO:0000256" key="4">
    <source>
        <dbReference type="ARBA" id="ARBA00022737"/>
    </source>
</evidence>
<accession>A0AAN7KL47</accession>
<keyword evidence="10" id="KW-1133">Transmembrane helix</keyword>
<evidence type="ECO:0000256" key="9">
    <source>
        <dbReference type="SAM" id="MobiDB-lite"/>
    </source>
</evidence>
<feature type="domain" description="Gnk2-homologous" evidence="11">
    <location>
        <begin position="1"/>
        <end position="77"/>
    </location>
</feature>
<evidence type="ECO:0000256" key="10">
    <source>
        <dbReference type="SAM" id="Phobius"/>
    </source>
</evidence>
<dbReference type="Pfam" id="PF01657">
    <property type="entry name" value="Stress-antifung"/>
    <property type="match status" value="1"/>
</dbReference>
<evidence type="ECO:0000256" key="7">
    <source>
        <dbReference type="ARBA" id="ARBA00024184"/>
    </source>
</evidence>
<keyword evidence="5" id="KW-0965">Cell junction</keyword>
<dbReference type="Gene3D" id="3.30.430.20">
    <property type="entry name" value="Gnk2 domain, C-X8-C-X2-C motif"/>
    <property type="match status" value="2"/>
</dbReference>
<keyword evidence="10" id="KW-0472">Membrane</keyword>